<sequence length="214" mass="23841">MTGSTPATDHAALMDRVYRGQRHIYDLTRKYYLFGRDRLIDELECRASHAVLELGCGTGRNLQLIARRWPGVQCHGLDISAEMLKNARKRLGFSGHLALGDATCFDARNLFGREGFDRVVLSYALSMIPGWEAALEQAVAALAPGGSVRIVDFGDLSGLPTPLAGGLRKWLAHFHVTPRVELQTVCARIANDRRLKLEHMRGPLGYYQMVHISR</sequence>
<dbReference type="SUPFAM" id="SSF53335">
    <property type="entry name" value="S-adenosyl-L-methionine-dependent methyltransferases"/>
    <property type="match status" value="1"/>
</dbReference>
<dbReference type="Gene3D" id="3.40.50.150">
    <property type="entry name" value="Vaccinia Virus protein VP39"/>
    <property type="match status" value="1"/>
</dbReference>
<dbReference type="Proteomes" id="UP000190989">
    <property type="component" value="Unassembled WGS sequence"/>
</dbReference>
<dbReference type="InterPro" id="IPR013217">
    <property type="entry name" value="Methyltransf_12"/>
</dbReference>
<dbReference type="EMBL" id="FVZE01000001">
    <property type="protein sequence ID" value="SLJ90496.1"/>
    <property type="molecule type" value="Genomic_DNA"/>
</dbReference>
<dbReference type="PANTHER" id="PTHR43591">
    <property type="entry name" value="METHYLTRANSFERASE"/>
    <property type="match status" value="1"/>
</dbReference>
<dbReference type="RefSeq" id="WP_139383914.1">
    <property type="nucleotide sequence ID" value="NZ_FVZE01000001.1"/>
</dbReference>
<dbReference type="Pfam" id="PF08242">
    <property type="entry name" value="Methyltransf_12"/>
    <property type="match status" value="1"/>
</dbReference>
<reference evidence="3" key="1">
    <citation type="submission" date="2017-02" db="EMBL/GenBank/DDBJ databases">
        <authorList>
            <person name="Varghese N."/>
            <person name="Submissions S."/>
        </authorList>
    </citation>
    <scope>NUCLEOTIDE SEQUENCE [LARGE SCALE GENOMIC DNA]</scope>
    <source>
        <strain evidence="3">SM117</strain>
    </source>
</reference>
<dbReference type="AlphaFoldDB" id="A0A1U6H437"/>
<organism evidence="2 3">
    <name type="scientific">Novosphingobium mathurense</name>
    <dbReference type="NCBI Taxonomy" id="428990"/>
    <lineage>
        <taxon>Bacteria</taxon>
        <taxon>Pseudomonadati</taxon>
        <taxon>Pseudomonadota</taxon>
        <taxon>Alphaproteobacteria</taxon>
        <taxon>Sphingomonadales</taxon>
        <taxon>Sphingomonadaceae</taxon>
        <taxon>Novosphingobium</taxon>
    </lineage>
</organism>
<evidence type="ECO:0000259" key="1">
    <source>
        <dbReference type="Pfam" id="PF08242"/>
    </source>
</evidence>
<gene>
    <name evidence="2" type="ORF">SAMN06295987_1011219</name>
</gene>
<dbReference type="GO" id="GO:0016740">
    <property type="term" value="F:transferase activity"/>
    <property type="evidence" value="ECO:0007669"/>
    <property type="project" value="UniProtKB-KW"/>
</dbReference>
<proteinExistence type="predicted"/>
<name>A0A1U6H437_9SPHN</name>
<dbReference type="InterPro" id="IPR029063">
    <property type="entry name" value="SAM-dependent_MTases_sf"/>
</dbReference>
<accession>A0A1U6H437</accession>
<protein>
    <submittedName>
        <fullName evidence="2">S-adenosylmethionine-diacylgycerolhomoserine-N-methlytransferase</fullName>
    </submittedName>
</protein>
<keyword evidence="3" id="KW-1185">Reference proteome</keyword>
<dbReference type="CDD" id="cd02440">
    <property type="entry name" value="AdoMet_MTases"/>
    <property type="match status" value="1"/>
</dbReference>
<keyword evidence="2" id="KW-0808">Transferase</keyword>
<evidence type="ECO:0000313" key="3">
    <source>
        <dbReference type="Proteomes" id="UP000190989"/>
    </source>
</evidence>
<feature type="domain" description="Methyltransferase type 12" evidence="1">
    <location>
        <begin position="52"/>
        <end position="147"/>
    </location>
</feature>
<dbReference type="STRING" id="428990.SAMN06295987_1011219"/>
<evidence type="ECO:0000313" key="2">
    <source>
        <dbReference type="EMBL" id="SLJ90496.1"/>
    </source>
</evidence>